<sequence>MNTTLLNHLRQLQIDPAWSPFLEALGLELEAQLDAPALRVLMARAGQRFADTRPLDESPTLADLAAAMNRRWQPMGWGVVSLEEQPGYLRILHEFCPLPAALGSAGASWATAFVEGVYQAWFASLGVDAALRVSQHEAPDALGSVEFRLERQVTAPVPAAAERSPRIFA</sequence>
<dbReference type="InterPro" id="IPR038470">
    <property type="entry name" value="Cellsynth_D_sf"/>
</dbReference>
<dbReference type="EMBL" id="WNDQ01000022">
    <property type="protein sequence ID" value="KAF1021388.1"/>
    <property type="molecule type" value="Genomic_DNA"/>
</dbReference>
<dbReference type="Pfam" id="PF03500">
    <property type="entry name" value="Cellsynth_D"/>
    <property type="match status" value="1"/>
</dbReference>
<organism evidence="1 2">
    <name type="scientific">Paracidovorax wautersii</name>
    <dbReference type="NCBI Taxonomy" id="1177982"/>
    <lineage>
        <taxon>Bacteria</taxon>
        <taxon>Pseudomonadati</taxon>
        <taxon>Pseudomonadota</taxon>
        <taxon>Betaproteobacteria</taxon>
        <taxon>Burkholderiales</taxon>
        <taxon>Comamonadaceae</taxon>
        <taxon>Paracidovorax</taxon>
    </lineage>
</organism>
<dbReference type="InterPro" id="IPR022798">
    <property type="entry name" value="BcsD_bac"/>
</dbReference>
<comment type="caution">
    <text evidence="1">The sequence shown here is derived from an EMBL/GenBank/DDBJ whole genome shotgun (WGS) entry which is preliminary data.</text>
</comment>
<protein>
    <submittedName>
        <fullName evidence="1">Cellulose synthase operon protein D</fullName>
    </submittedName>
</protein>
<gene>
    <name evidence="1" type="primary">acsD</name>
    <name evidence="1" type="ORF">GAK30_01873</name>
</gene>
<reference evidence="2" key="1">
    <citation type="journal article" date="2020" name="MBio">
        <title>Horizontal gene transfer to a defensive symbiont with a reduced genome amongst a multipartite beetle microbiome.</title>
        <authorList>
            <person name="Waterworth S.C."/>
            <person name="Florez L.V."/>
            <person name="Rees E.R."/>
            <person name="Hertweck C."/>
            <person name="Kaltenpoth M."/>
            <person name="Kwan J.C."/>
        </authorList>
    </citation>
    <scope>NUCLEOTIDE SEQUENCE [LARGE SCALE GENOMIC DNA]</scope>
</reference>
<dbReference type="Gene3D" id="3.30.70.2590">
    <property type="match status" value="1"/>
</dbReference>
<evidence type="ECO:0000313" key="1">
    <source>
        <dbReference type="EMBL" id="KAF1021388.1"/>
    </source>
</evidence>
<proteinExistence type="predicted"/>
<name>A0A7V8JQK0_9BURK</name>
<dbReference type="AlphaFoldDB" id="A0A7V8JQK0"/>
<dbReference type="Proteomes" id="UP000461670">
    <property type="component" value="Unassembled WGS sequence"/>
</dbReference>
<evidence type="ECO:0000313" key="2">
    <source>
        <dbReference type="Proteomes" id="UP000461670"/>
    </source>
</evidence>
<dbReference type="GO" id="GO:0030244">
    <property type="term" value="P:cellulose biosynthetic process"/>
    <property type="evidence" value="ECO:0007669"/>
    <property type="project" value="InterPro"/>
</dbReference>
<accession>A0A7V8JQK0</accession>